<evidence type="ECO:0000313" key="4">
    <source>
        <dbReference type="Proteomes" id="UP001363151"/>
    </source>
</evidence>
<feature type="chain" id="PRO_5047246384" evidence="2">
    <location>
        <begin position="20"/>
        <end position="361"/>
    </location>
</feature>
<reference evidence="3 4" key="1">
    <citation type="submission" date="2024-03" db="EMBL/GenBank/DDBJ databases">
        <title>Aureococcus anophagefferens CCMP1851 and Kratosvirus quantuckense: Draft genome of a second virus-susceptible host strain in the model system.</title>
        <authorList>
            <person name="Chase E."/>
            <person name="Truchon A.R."/>
            <person name="Schepens W."/>
            <person name="Wilhelm S.W."/>
        </authorList>
    </citation>
    <scope>NUCLEOTIDE SEQUENCE [LARGE SCALE GENOMIC DNA]</scope>
    <source>
        <strain evidence="3 4">CCMP1851</strain>
    </source>
</reference>
<dbReference type="EMBL" id="JBBJCI010000437">
    <property type="protein sequence ID" value="KAK7230316.1"/>
    <property type="molecule type" value="Genomic_DNA"/>
</dbReference>
<evidence type="ECO:0000256" key="2">
    <source>
        <dbReference type="SAM" id="SignalP"/>
    </source>
</evidence>
<name>A0ABR1FGD5_AURAN</name>
<sequence length="361" mass="38777">MARSAAVLALLATAATVDGLFGFGEKKTERRSSFAHLSDAQLDERISKLEMSMRPTNASAWEPRRLRLLADLKEEVASREPRGGGGGGGGGGGVAIWSLGRCATGTFADSVKESAGLVYCNNRKEGFGFVGLSPDQLERCLARAARRRTAALTHVKPQHLVIPQSRLRTPEAFARALKAAGFHGVVTIRRQNHLARLVSSFENRVAEWGLRDEPRNHSKVERRALKFFAAPLRTMEWEAAILERGHAEMARLGMAAVELDFVDVVAHVCAAVAAALVALVPGATSTCVEQVSHMAASKRHEGLAGRVGPSAARLVEDALAGTPYAWMLDLKATAWPDGALRPEPVAHPDGPRPRALRGDVV</sequence>
<comment type="caution">
    <text evidence="3">The sequence shown here is derived from an EMBL/GenBank/DDBJ whole genome shotgun (WGS) entry which is preliminary data.</text>
</comment>
<dbReference type="Proteomes" id="UP001363151">
    <property type="component" value="Unassembled WGS sequence"/>
</dbReference>
<accession>A0ABR1FGD5</accession>
<protein>
    <submittedName>
        <fullName evidence="3">Uncharacterized protein</fullName>
    </submittedName>
</protein>
<proteinExistence type="predicted"/>
<organism evidence="3 4">
    <name type="scientific">Aureococcus anophagefferens</name>
    <name type="common">Harmful bloom alga</name>
    <dbReference type="NCBI Taxonomy" id="44056"/>
    <lineage>
        <taxon>Eukaryota</taxon>
        <taxon>Sar</taxon>
        <taxon>Stramenopiles</taxon>
        <taxon>Ochrophyta</taxon>
        <taxon>Pelagophyceae</taxon>
        <taxon>Pelagomonadales</taxon>
        <taxon>Pelagomonadaceae</taxon>
        <taxon>Aureococcus</taxon>
    </lineage>
</organism>
<evidence type="ECO:0000256" key="1">
    <source>
        <dbReference type="SAM" id="MobiDB-lite"/>
    </source>
</evidence>
<gene>
    <name evidence="3" type="ORF">SO694_0018008</name>
</gene>
<feature type="signal peptide" evidence="2">
    <location>
        <begin position="1"/>
        <end position="19"/>
    </location>
</feature>
<feature type="region of interest" description="Disordered" evidence="1">
    <location>
        <begin position="341"/>
        <end position="361"/>
    </location>
</feature>
<feature type="compositionally biased region" description="Basic and acidic residues" evidence="1">
    <location>
        <begin position="344"/>
        <end position="361"/>
    </location>
</feature>
<evidence type="ECO:0000313" key="3">
    <source>
        <dbReference type="EMBL" id="KAK7230316.1"/>
    </source>
</evidence>
<keyword evidence="2" id="KW-0732">Signal</keyword>
<keyword evidence="4" id="KW-1185">Reference proteome</keyword>